<dbReference type="Gene3D" id="2.20.100.10">
    <property type="entry name" value="Thrombospondin type-1 (TSP1) repeat"/>
    <property type="match status" value="1"/>
</dbReference>
<name>A0ABM0MQJ6_SACKO</name>
<reference evidence="3" key="1">
    <citation type="submission" date="2025-08" db="UniProtKB">
        <authorList>
            <consortium name="RefSeq"/>
        </authorList>
    </citation>
    <scope>IDENTIFICATION</scope>
    <source>
        <tissue evidence="3">Testes</tissue>
    </source>
</reference>
<evidence type="ECO:0000256" key="1">
    <source>
        <dbReference type="SAM" id="Phobius"/>
    </source>
</evidence>
<sequence>MASRFFATFLLMMVLYGLCINVNGWRRRRRSCSPTDCILSSWSSWSSCSSECGTNGLKTRTRTLYSHATCGGSCGSRSESVSCNNDAASCHFHGYPSGSQCICYDGFHGLCCENEKTDNNINNNYNYNMRNAGTFAKMISGLVGGIFIMGLIIVSMMKN</sequence>
<feature type="transmembrane region" description="Helical" evidence="1">
    <location>
        <begin position="6"/>
        <end position="25"/>
    </location>
</feature>
<dbReference type="InterPro" id="IPR000884">
    <property type="entry name" value="TSP1_rpt"/>
</dbReference>
<keyword evidence="2" id="KW-1185">Reference proteome</keyword>
<keyword evidence="1" id="KW-1133">Transmembrane helix</keyword>
<keyword evidence="1" id="KW-0812">Transmembrane</keyword>
<dbReference type="RefSeq" id="XP_006822287.1">
    <property type="nucleotide sequence ID" value="XM_006822224.1"/>
</dbReference>
<protein>
    <submittedName>
        <fullName evidence="3">Uncharacterized protein LOC102809458</fullName>
    </submittedName>
</protein>
<dbReference type="SMART" id="SM00209">
    <property type="entry name" value="TSP1"/>
    <property type="match status" value="1"/>
</dbReference>
<proteinExistence type="predicted"/>
<gene>
    <name evidence="3" type="primary">LOC102809458</name>
</gene>
<accession>A0ABM0MQJ6</accession>
<evidence type="ECO:0000313" key="3">
    <source>
        <dbReference type="RefSeq" id="XP_006822287.1"/>
    </source>
</evidence>
<dbReference type="PROSITE" id="PS50092">
    <property type="entry name" value="TSP1"/>
    <property type="match status" value="1"/>
</dbReference>
<evidence type="ECO:0000313" key="2">
    <source>
        <dbReference type="Proteomes" id="UP000694865"/>
    </source>
</evidence>
<feature type="transmembrane region" description="Helical" evidence="1">
    <location>
        <begin position="138"/>
        <end position="157"/>
    </location>
</feature>
<dbReference type="InterPro" id="IPR036383">
    <property type="entry name" value="TSP1_rpt_sf"/>
</dbReference>
<dbReference type="Proteomes" id="UP000694865">
    <property type="component" value="Unplaced"/>
</dbReference>
<dbReference type="GeneID" id="102809458"/>
<organism evidence="2 3">
    <name type="scientific">Saccoglossus kowalevskii</name>
    <name type="common">Acorn worm</name>
    <dbReference type="NCBI Taxonomy" id="10224"/>
    <lineage>
        <taxon>Eukaryota</taxon>
        <taxon>Metazoa</taxon>
        <taxon>Hemichordata</taxon>
        <taxon>Enteropneusta</taxon>
        <taxon>Harrimaniidae</taxon>
        <taxon>Saccoglossus</taxon>
    </lineage>
</organism>
<keyword evidence="1" id="KW-0472">Membrane</keyword>
<dbReference type="SUPFAM" id="SSF82895">
    <property type="entry name" value="TSP-1 type 1 repeat"/>
    <property type="match status" value="1"/>
</dbReference>
<dbReference type="Pfam" id="PF00090">
    <property type="entry name" value="TSP_1"/>
    <property type="match status" value="1"/>
</dbReference>